<evidence type="ECO:0000256" key="9">
    <source>
        <dbReference type="ARBA" id="ARBA00037649"/>
    </source>
</evidence>
<evidence type="ECO:0000256" key="8">
    <source>
        <dbReference type="ARBA" id="ARBA00023326"/>
    </source>
</evidence>
<evidence type="ECO:0000256" key="7">
    <source>
        <dbReference type="ARBA" id="ARBA00023316"/>
    </source>
</evidence>
<evidence type="ECO:0000256" key="11">
    <source>
        <dbReference type="ARBA" id="ARBA00043078"/>
    </source>
</evidence>
<dbReference type="RefSeq" id="WP_262095630.1">
    <property type="nucleotide sequence ID" value="NZ_JAOEGN010000002.1"/>
</dbReference>
<keyword evidence="5" id="KW-0325">Glycoprotein</keyword>
<reference evidence="13" key="1">
    <citation type="submission" date="2023-07" db="EMBL/GenBank/DDBJ databases">
        <title>Novel Mycoplasma species identified in domestic and wild animals.</title>
        <authorList>
            <person name="Volokhov D.V."/>
            <person name="Furtak V.A."/>
            <person name="Zagorodnyaya T.A."/>
        </authorList>
    </citation>
    <scope>NUCLEOTIDE SEQUENCE [LARGE SCALE GENOMIC DNA]</scope>
    <source>
        <strain evidence="13">92-19</strain>
    </source>
</reference>
<evidence type="ECO:0000256" key="1">
    <source>
        <dbReference type="ARBA" id="ARBA00004236"/>
    </source>
</evidence>
<comment type="caution">
    <text evidence="12">The sequence shown here is derived from an EMBL/GenBank/DDBJ whole genome shotgun (WGS) entry which is preliminary data.</text>
</comment>
<accession>A0ABT2PUK6</accession>
<keyword evidence="4" id="KW-0472">Membrane</keyword>
<sequence>MHYKKSICYSGYRLNQSPITKVYPSKAEILEDLQILIKDGYEQIRMYDPGMHARLTLEVIQENNLPLKVMQGMDLDGEVINYNVGWGEPLKTKDIIQNKKSNLKQLDALIELANKYPDIINYVSAGNENTSDWNPKMVSIDALTKYIRTLKQNIKQPVTFCEGMYFWNTHALPLVDEVDFVSIHIYPFWQRKSHEEALENTIVAYEATKENITKKPIIITEAGWPSHSNLGEYTSVEFHREYVNGLETWAKKNDVLLYMFEAFDEPWKGSDKQDEPEKHWGLYDLNRNKK</sequence>
<dbReference type="Proteomes" id="UP001209076">
    <property type="component" value="Unassembled WGS sequence"/>
</dbReference>
<dbReference type="InterPro" id="IPR050732">
    <property type="entry name" value="Beta-glucan_modifiers"/>
</dbReference>
<keyword evidence="2" id="KW-1003">Cell membrane</keyword>
<evidence type="ECO:0000256" key="4">
    <source>
        <dbReference type="ARBA" id="ARBA00023136"/>
    </source>
</evidence>
<dbReference type="PANTHER" id="PTHR16631:SF17">
    <property type="entry name" value="GLUCAN ENDO-1,3-BETA-GLUCOSIDASE BTGC"/>
    <property type="match status" value="1"/>
</dbReference>
<keyword evidence="8" id="KW-0624">Polysaccharide degradation</keyword>
<dbReference type="Gene3D" id="3.20.20.80">
    <property type="entry name" value="Glycosidases"/>
    <property type="match status" value="1"/>
</dbReference>
<evidence type="ECO:0000256" key="2">
    <source>
        <dbReference type="ARBA" id="ARBA00022475"/>
    </source>
</evidence>
<organism evidence="12 13">
    <name type="scientific">Paracholeplasma vituli</name>
    <dbReference type="NCBI Taxonomy" id="69473"/>
    <lineage>
        <taxon>Bacteria</taxon>
        <taxon>Bacillati</taxon>
        <taxon>Mycoplasmatota</taxon>
        <taxon>Mollicutes</taxon>
        <taxon>Acholeplasmatales</taxon>
        <taxon>Acholeplasmataceae</taxon>
        <taxon>Paracholeplasma</taxon>
    </lineage>
</organism>
<comment type="function">
    <text evidence="9">Glucanases play a role in cell expansion during growth, in cell-cell fusion during mating, and in spore release during sporulation. This enzyme may be involved in beta-glucan degradation. Active on laminarin and lichenan.</text>
</comment>
<dbReference type="EMBL" id="JAOEGN010000002">
    <property type="protein sequence ID" value="MCU0104403.1"/>
    <property type="molecule type" value="Genomic_DNA"/>
</dbReference>
<dbReference type="PANTHER" id="PTHR16631">
    <property type="entry name" value="GLUCAN 1,3-BETA-GLUCOSIDASE"/>
    <property type="match status" value="1"/>
</dbReference>
<protein>
    <recommendedName>
        <fullName evidence="11">Endo-1,3-beta-glucanase btgC</fullName>
    </recommendedName>
    <alternativeName>
        <fullName evidence="10">Laminarinase btgC</fullName>
    </alternativeName>
</protein>
<evidence type="ECO:0000313" key="12">
    <source>
        <dbReference type="EMBL" id="MCU0104403.1"/>
    </source>
</evidence>
<comment type="subcellular location">
    <subcellularLocation>
        <location evidence="1">Cell membrane</location>
    </subcellularLocation>
</comment>
<keyword evidence="13" id="KW-1185">Reference proteome</keyword>
<keyword evidence="3" id="KW-0378">Hydrolase</keyword>
<evidence type="ECO:0000256" key="6">
    <source>
        <dbReference type="ARBA" id="ARBA00023277"/>
    </source>
</evidence>
<dbReference type="InterPro" id="IPR017853">
    <property type="entry name" value="GH"/>
</dbReference>
<proteinExistence type="predicted"/>
<evidence type="ECO:0000256" key="5">
    <source>
        <dbReference type="ARBA" id="ARBA00023180"/>
    </source>
</evidence>
<evidence type="ECO:0000313" key="13">
    <source>
        <dbReference type="Proteomes" id="UP001209076"/>
    </source>
</evidence>
<evidence type="ECO:0000256" key="10">
    <source>
        <dbReference type="ARBA" id="ARBA00042373"/>
    </source>
</evidence>
<name>A0ABT2PUK6_9MOLU</name>
<evidence type="ECO:0000256" key="3">
    <source>
        <dbReference type="ARBA" id="ARBA00022801"/>
    </source>
</evidence>
<keyword evidence="7" id="KW-0961">Cell wall biogenesis/degradation</keyword>
<keyword evidence="6" id="KW-0119">Carbohydrate metabolism</keyword>
<gene>
    <name evidence="12" type="ORF">N7603_01880</name>
</gene>
<dbReference type="SUPFAM" id="SSF51445">
    <property type="entry name" value="(Trans)glycosidases"/>
    <property type="match status" value="1"/>
</dbReference>